<accession>A0A7C4MK52</accession>
<dbReference type="AlphaFoldDB" id="A0A7C4MK52"/>
<name>A0A7C4MK52_9BACT</name>
<dbReference type="InterPro" id="IPR036116">
    <property type="entry name" value="FN3_sf"/>
</dbReference>
<dbReference type="EMBL" id="DSUH01000012">
    <property type="protein sequence ID" value="HGU31322.1"/>
    <property type="molecule type" value="Genomic_DNA"/>
</dbReference>
<evidence type="ECO:0008006" key="2">
    <source>
        <dbReference type="Google" id="ProtNLM"/>
    </source>
</evidence>
<proteinExistence type="predicted"/>
<evidence type="ECO:0000313" key="1">
    <source>
        <dbReference type="EMBL" id="HGU31322.1"/>
    </source>
</evidence>
<sequence>MRTNRMRCVHTGNGTTILAAIFWIWLCCSSFVVSAVAADNPSPPSSPIKLIFIHHSTGGNWLADANESGPYGMLGIELMKNNYYVSATNYGWGPDSIGDRTDIVNWPEWFTGINHGAILTALFAETGQNILEYGDWTRLSADPGGENQIVLFKSCFPNSDLYGNPTDSAYSEPNDWEFSVANAKAVYNSLLSTFAVHQNKLFVVITAPPLAKNEYAPDRHQSPASRAANARAFNNWLVQSWLIDYPYNNVAVFDYYNVLTSNGGNADTSDVNQTSGNHHRWWNGSVQHIQEQDNNFASYPTGDSHPSSAGQQKATSEFVPLLNVFYHRWKTETPAKPDVDCVFDWIVREYPAYFQPSTAATTWSGGDLVFRYFSNSLAYLAAYFGTIPEFANNLLYLGPLTDNTIANLGPIDIWAGTCNCQEQSENLPKAATLISPSGTTGSTPTFSWNAVSKATSYYLWVNDSNKTCIKTWFTAAQAGCTSGTGTCTVTPGTSLPDGSYTWWIQAANEYGSGPWSKSMTFSISTSKSKLVQASDFIYLGAFRLPDGSNRPLTFEYGGGAMTYNPKGDPTGKSDGFPGSLFIMGHNRMPYGELPNGNQIAEVDIPVPSIQSKVASLNQSRFIQSFHNVDNGVFAVYDEIPRAGMAYLNHQTTGPKIHLSFGQHFQESTTPTHAWFDTNLSAPNLQGAWFIGNQSPYSTCDYLFEIPSEWSDVHAIGKYLATGRFRDGGWSGMGPALFAYCPWTDSAGTPALSDTRLQETTLLLYKSSEDTPNIENALQGYQHPDEWSGGQWITTSSGKSAVLFVGNKGVGDKYWYGYINPLGSQYPCVDAASVEYFTACRMANGQPCPSSDMIECEGHTSLRGWWASEWRAQIILYDPADLARVASGAIASWEPQPYTSFSIHDRMYLNPDQVDTEALGTGVQRRELIGDVAFDRANGLLYVLELFADGAKPVVHVWRVS</sequence>
<organism evidence="1">
    <name type="scientific">Desulfatirhabdium butyrativorans</name>
    <dbReference type="NCBI Taxonomy" id="340467"/>
    <lineage>
        <taxon>Bacteria</taxon>
        <taxon>Pseudomonadati</taxon>
        <taxon>Thermodesulfobacteriota</taxon>
        <taxon>Desulfobacteria</taxon>
        <taxon>Desulfobacterales</taxon>
        <taxon>Desulfatirhabdiaceae</taxon>
        <taxon>Desulfatirhabdium</taxon>
    </lineage>
</organism>
<dbReference type="InterPro" id="IPR013783">
    <property type="entry name" value="Ig-like_fold"/>
</dbReference>
<reference evidence="1" key="1">
    <citation type="journal article" date="2020" name="mSystems">
        <title>Genome- and Community-Level Interaction Insights into Carbon Utilization and Element Cycling Functions of Hydrothermarchaeota in Hydrothermal Sediment.</title>
        <authorList>
            <person name="Zhou Z."/>
            <person name="Liu Y."/>
            <person name="Xu W."/>
            <person name="Pan J."/>
            <person name="Luo Z.H."/>
            <person name="Li M."/>
        </authorList>
    </citation>
    <scope>NUCLEOTIDE SEQUENCE [LARGE SCALE GENOMIC DNA]</scope>
    <source>
        <strain evidence="1">SpSt-477</strain>
    </source>
</reference>
<gene>
    <name evidence="1" type="ORF">ENS29_00525</name>
</gene>
<dbReference type="SUPFAM" id="SSF49265">
    <property type="entry name" value="Fibronectin type III"/>
    <property type="match status" value="1"/>
</dbReference>
<protein>
    <recommendedName>
        <fullName evidence="2">Fibronectin type-III domain-containing protein</fullName>
    </recommendedName>
</protein>
<comment type="caution">
    <text evidence="1">The sequence shown here is derived from an EMBL/GenBank/DDBJ whole genome shotgun (WGS) entry which is preliminary data.</text>
</comment>
<dbReference type="Gene3D" id="2.60.40.10">
    <property type="entry name" value="Immunoglobulins"/>
    <property type="match status" value="1"/>
</dbReference>